<evidence type="ECO:0000313" key="2">
    <source>
        <dbReference type="EMBL" id="STU64534.1"/>
    </source>
</evidence>
<accession>A0A377Z8U0</accession>
<sequence>MMRFMGEVLSEEALRSVFVSRCADPGVFVLRDKFGEALGDIGLRISPKNPHEADVGYALLPQAQGKGYASEALRAVCEYGFTTLGVQAINAWVLGENRGSSRLLEKQGFVRTQVLEKAYHLNGVDYDDWIYRLEREAPSGVHRRRMSRLFQRTFQKLLQARAFRRAKQRIRMPFFFNFTLMQKNDM</sequence>
<organism evidence="2 3">
    <name type="scientific">Klebsiella pneumoniae subsp. ozaenae</name>
    <dbReference type="NCBI Taxonomy" id="574"/>
    <lineage>
        <taxon>Bacteria</taxon>
        <taxon>Pseudomonadati</taxon>
        <taxon>Pseudomonadota</taxon>
        <taxon>Gammaproteobacteria</taxon>
        <taxon>Enterobacterales</taxon>
        <taxon>Enterobacteriaceae</taxon>
        <taxon>Klebsiella/Raoultella group</taxon>
        <taxon>Klebsiella</taxon>
        <taxon>Klebsiella pneumoniae complex</taxon>
    </lineage>
</organism>
<dbReference type="PROSITE" id="PS51186">
    <property type="entry name" value="GNAT"/>
    <property type="match status" value="1"/>
</dbReference>
<evidence type="ECO:0000259" key="1">
    <source>
        <dbReference type="PROSITE" id="PS51186"/>
    </source>
</evidence>
<protein>
    <submittedName>
        <fullName evidence="2">N-acetyltransferase GCN5</fullName>
    </submittedName>
</protein>
<keyword evidence="2" id="KW-0808">Transferase</keyword>
<dbReference type="InterPro" id="IPR051531">
    <property type="entry name" value="N-acetyltransferase"/>
</dbReference>
<keyword evidence="3" id="KW-1185">Reference proteome</keyword>
<dbReference type="GO" id="GO:0016747">
    <property type="term" value="F:acyltransferase activity, transferring groups other than amino-acyl groups"/>
    <property type="evidence" value="ECO:0007669"/>
    <property type="project" value="InterPro"/>
</dbReference>
<dbReference type="EMBL" id="UGLZ01000004">
    <property type="protein sequence ID" value="STU64534.1"/>
    <property type="molecule type" value="Genomic_DNA"/>
</dbReference>
<dbReference type="Gene3D" id="3.40.630.30">
    <property type="match status" value="1"/>
</dbReference>
<proteinExistence type="predicted"/>
<feature type="domain" description="N-acetyltransferase" evidence="1">
    <location>
        <begin position="1"/>
        <end position="136"/>
    </location>
</feature>
<dbReference type="Pfam" id="PF13302">
    <property type="entry name" value="Acetyltransf_3"/>
    <property type="match status" value="1"/>
</dbReference>
<dbReference type="AlphaFoldDB" id="A0A377Z8U0"/>
<dbReference type="InterPro" id="IPR016181">
    <property type="entry name" value="Acyl_CoA_acyltransferase"/>
</dbReference>
<evidence type="ECO:0000313" key="3">
    <source>
        <dbReference type="Proteomes" id="UP000255382"/>
    </source>
</evidence>
<dbReference type="SUPFAM" id="SSF55729">
    <property type="entry name" value="Acyl-CoA N-acyltransferases (Nat)"/>
    <property type="match status" value="1"/>
</dbReference>
<dbReference type="InterPro" id="IPR000182">
    <property type="entry name" value="GNAT_dom"/>
</dbReference>
<dbReference type="PANTHER" id="PTHR43792:SF16">
    <property type="entry name" value="N-ACETYLTRANSFERASE DOMAIN-CONTAINING PROTEIN"/>
    <property type="match status" value="1"/>
</dbReference>
<dbReference type="Proteomes" id="UP000255382">
    <property type="component" value="Unassembled WGS sequence"/>
</dbReference>
<dbReference type="CDD" id="cd04301">
    <property type="entry name" value="NAT_SF"/>
    <property type="match status" value="1"/>
</dbReference>
<reference evidence="2 3" key="1">
    <citation type="submission" date="2018-06" db="EMBL/GenBank/DDBJ databases">
        <authorList>
            <consortium name="Pathogen Informatics"/>
            <person name="Doyle S."/>
        </authorList>
    </citation>
    <scope>NUCLEOTIDE SEQUENCE [LARGE SCALE GENOMIC DNA]</scope>
    <source>
        <strain evidence="2 3">NCTC5050</strain>
    </source>
</reference>
<dbReference type="PANTHER" id="PTHR43792">
    <property type="entry name" value="GNAT FAMILY, PUTATIVE (AFU_ORTHOLOGUE AFUA_3G00765)-RELATED-RELATED"/>
    <property type="match status" value="1"/>
</dbReference>
<gene>
    <name evidence="2" type="ORF">NCTC5050_01442</name>
</gene>
<name>A0A377Z8U0_KLEPO</name>